<dbReference type="EMBL" id="FR824085">
    <property type="protein sequence ID" value="CCA17837.1"/>
    <property type="molecule type" value="Genomic_DNA"/>
</dbReference>
<gene>
    <name evidence="1" type="primary">AlNc14C40G3474</name>
    <name evidence="1" type="ORF">ALNC14_039800</name>
</gene>
<sequence>MWRTFLAAICSDYASLRLEWLYPCFIWLYKTEKHFDPFDATNGLDYLLFGMTQRYEANTVVAHTWKNHVEYQKLWWWSPDYTTRGRRKVSDMERLSSLNCTESIRLVRQTLRF</sequence>
<proteinExistence type="predicted"/>
<reference evidence="1" key="2">
    <citation type="submission" date="2011-02" db="EMBL/GenBank/DDBJ databases">
        <authorList>
            <person name="MacLean D."/>
        </authorList>
    </citation>
    <scope>NUCLEOTIDE SEQUENCE</scope>
</reference>
<dbReference type="AlphaFoldDB" id="F0W9L9"/>
<organism evidence="1">
    <name type="scientific">Albugo laibachii Nc14</name>
    <dbReference type="NCBI Taxonomy" id="890382"/>
    <lineage>
        <taxon>Eukaryota</taxon>
        <taxon>Sar</taxon>
        <taxon>Stramenopiles</taxon>
        <taxon>Oomycota</taxon>
        <taxon>Peronosporomycetes</taxon>
        <taxon>Albuginales</taxon>
        <taxon>Albuginaceae</taxon>
        <taxon>Albugo</taxon>
    </lineage>
</organism>
<accession>F0W9L9</accession>
<reference evidence="1" key="1">
    <citation type="journal article" date="2011" name="PLoS Biol.">
        <title>Gene gain and loss during evolution of obligate parasitism in the white rust pathogen of Arabidopsis thaliana.</title>
        <authorList>
            <person name="Kemen E."/>
            <person name="Gardiner A."/>
            <person name="Schultz-Larsen T."/>
            <person name="Kemen A.C."/>
            <person name="Balmuth A.L."/>
            <person name="Robert-Seilaniantz A."/>
            <person name="Bailey K."/>
            <person name="Holub E."/>
            <person name="Studholme D.J."/>
            <person name="Maclean D."/>
            <person name="Jones J.D."/>
        </authorList>
    </citation>
    <scope>NUCLEOTIDE SEQUENCE</scope>
</reference>
<protein>
    <submittedName>
        <fullName evidence="1">AlNc14C40G3474 protein</fullName>
    </submittedName>
</protein>
<name>F0W9L9_9STRA</name>
<dbReference type="HOGENOM" id="CLU_2138151_0_0_1"/>
<evidence type="ECO:0000313" key="1">
    <source>
        <dbReference type="EMBL" id="CCA17837.1"/>
    </source>
</evidence>